<dbReference type="InterPro" id="IPR002539">
    <property type="entry name" value="MaoC-like_dom"/>
</dbReference>
<dbReference type="InterPro" id="IPR029069">
    <property type="entry name" value="HotDog_dom_sf"/>
</dbReference>
<keyword evidence="3" id="KW-1185">Reference proteome</keyword>
<dbReference type="PANTHER" id="PTHR43664">
    <property type="entry name" value="MONOAMINE OXIDASE-RELATED"/>
    <property type="match status" value="1"/>
</dbReference>
<dbReference type="Gene3D" id="3.10.129.10">
    <property type="entry name" value="Hotdog Thioesterase"/>
    <property type="match status" value="1"/>
</dbReference>
<dbReference type="PANTHER" id="PTHR43664:SF1">
    <property type="entry name" value="BETA-METHYLMALYL-COA DEHYDRATASE"/>
    <property type="match status" value="1"/>
</dbReference>
<dbReference type="Proteomes" id="UP001210339">
    <property type="component" value="Chromosome"/>
</dbReference>
<sequence length="155" mass="17478">MYLEDYIIGRIYPLKSVYITKDMIIDYAKAFDPRPFHLSPTAAEATQFGRLFASGFMTLNLCWLQWINTGLDEAGMICGIGLDELRWLAPVYADDRLFPEVEITAVSPSATKLVGSVEFTLRANNQDNTPVLSCKTTALIKKRHYDQNPIKKDAP</sequence>
<evidence type="ECO:0000313" key="2">
    <source>
        <dbReference type="EMBL" id="WBW49833.1"/>
    </source>
</evidence>
<reference evidence="2 3" key="1">
    <citation type="submission" date="2023-01" db="EMBL/GenBank/DDBJ databases">
        <authorList>
            <person name="Lee S.H."/>
            <person name="Jung H.S."/>
            <person name="Yun J.U."/>
        </authorList>
    </citation>
    <scope>NUCLEOTIDE SEQUENCE [LARGE SCALE GENOMIC DNA]</scope>
    <source>
        <strain evidence="2 3">CBA3646</strain>
    </source>
</reference>
<dbReference type="InterPro" id="IPR052342">
    <property type="entry name" value="MCH/BMMD"/>
</dbReference>
<evidence type="ECO:0000313" key="3">
    <source>
        <dbReference type="Proteomes" id="UP001210339"/>
    </source>
</evidence>
<evidence type="ECO:0000259" key="1">
    <source>
        <dbReference type="Pfam" id="PF01575"/>
    </source>
</evidence>
<protein>
    <submittedName>
        <fullName evidence="2">MaoC/PaaZ C-terminal domain-containing protein</fullName>
    </submittedName>
</protein>
<feature type="domain" description="MaoC-like" evidence="1">
    <location>
        <begin position="15"/>
        <end position="110"/>
    </location>
</feature>
<dbReference type="Pfam" id="PF01575">
    <property type="entry name" value="MaoC_dehydratas"/>
    <property type="match status" value="1"/>
</dbReference>
<dbReference type="RefSeq" id="WP_271191364.1">
    <property type="nucleotide sequence ID" value="NZ_CP115667.1"/>
</dbReference>
<accession>A0ABY7QSR4</accession>
<gene>
    <name evidence="2" type="ORF">O6R05_07475</name>
</gene>
<proteinExistence type="predicted"/>
<name>A0ABY7QSR4_9FIRM</name>
<organism evidence="2 3">
    <name type="scientific">Peptoniphilus equinus</name>
    <dbReference type="NCBI Taxonomy" id="3016343"/>
    <lineage>
        <taxon>Bacteria</taxon>
        <taxon>Bacillati</taxon>
        <taxon>Bacillota</taxon>
        <taxon>Tissierellia</taxon>
        <taxon>Tissierellales</taxon>
        <taxon>Peptoniphilaceae</taxon>
        <taxon>Peptoniphilus</taxon>
    </lineage>
</organism>
<dbReference type="SUPFAM" id="SSF54637">
    <property type="entry name" value="Thioesterase/thiol ester dehydrase-isomerase"/>
    <property type="match status" value="1"/>
</dbReference>
<dbReference type="EMBL" id="CP115667">
    <property type="protein sequence ID" value="WBW49833.1"/>
    <property type="molecule type" value="Genomic_DNA"/>
</dbReference>